<name>A0A1S0TNP0_LOALO</name>
<dbReference type="AlphaFoldDB" id="A0A1S0TNP0"/>
<feature type="compositionally biased region" description="Acidic residues" evidence="1">
    <location>
        <begin position="98"/>
        <end position="126"/>
    </location>
</feature>
<dbReference type="InParanoid" id="A0A1S0TNP0"/>
<dbReference type="EMBL" id="JH712392">
    <property type="protein sequence ID" value="EFO16575.1"/>
    <property type="molecule type" value="Genomic_DNA"/>
</dbReference>
<protein>
    <submittedName>
        <fullName evidence="2">Uncharacterized protein</fullName>
    </submittedName>
</protein>
<gene>
    <name evidence="2" type="ORF">LOAG_11930</name>
</gene>
<dbReference type="RefSeq" id="XP_003147493.1">
    <property type="nucleotide sequence ID" value="XM_003147445.1"/>
</dbReference>
<dbReference type="CTD" id="9949390"/>
<evidence type="ECO:0000313" key="2">
    <source>
        <dbReference type="EMBL" id="EFO16575.1"/>
    </source>
</evidence>
<sequence>MITDALLLFTPTLFPNSVREINRFLRAARISLILIDLCDVVFRPFLSFTIYSNTNDDDFFHDILDSLTYLCNWLNSDIINNEIAESTDDNDNGKGNDYNDDDDNDNDDDDGDDDNDDDDGDDDGDDILCSVTKLPDITCYYQITYLAD</sequence>
<organism evidence="2">
    <name type="scientific">Loa loa</name>
    <name type="common">Eye worm</name>
    <name type="synonym">Filaria loa</name>
    <dbReference type="NCBI Taxonomy" id="7209"/>
    <lineage>
        <taxon>Eukaryota</taxon>
        <taxon>Metazoa</taxon>
        <taxon>Ecdysozoa</taxon>
        <taxon>Nematoda</taxon>
        <taxon>Chromadorea</taxon>
        <taxon>Rhabditida</taxon>
        <taxon>Spirurina</taxon>
        <taxon>Spiruromorpha</taxon>
        <taxon>Filarioidea</taxon>
        <taxon>Onchocercidae</taxon>
        <taxon>Loa</taxon>
    </lineage>
</organism>
<proteinExistence type="predicted"/>
<evidence type="ECO:0000256" key="1">
    <source>
        <dbReference type="SAM" id="MobiDB-lite"/>
    </source>
</evidence>
<dbReference type="KEGG" id="loa:LOAG_11930"/>
<dbReference type="OrthoDB" id="5794490at2759"/>
<reference evidence="2" key="1">
    <citation type="submission" date="2012-04" db="EMBL/GenBank/DDBJ databases">
        <title>The Genome Sequence of Loa loa.</title>
        <authorList>
            <consortium name="The Broad Institute Genome Sequencing Platform"/>
            <consortium name="Broad Institute Genome Sequencing Center for Infectious Disease"/>
            <person name="Nutman T.B."/>
            <person name="Fink D.L."/>
            <person name="Russ C."/>
            <person name="Young S."/>
            <person name="Zeng Q."/>
            <person name="Gargeya S."/>
            <person name="Alvarado L."/>
            <person name="Berlin A."/>
            <person name="Chapman S.B."/>
            <person name="Chen Z."/>
            <person name="Freedman E."/>
            <person name="Gellesch M."/>
            <person name="Goldberg J."/>
            <person name="Griggs A."/>
            <person name="Gujja S."/>
            <person name="Heilman E.R."/>
            <person name="Heiman D."/>
            <person name="Howarth C."/>
            <person name="Mehta T."/>
            <person name="Neiman D."/>
            <person name="Pearson M."/>
            <person name="Roberts A."/>
            <person name="Saif S."/>
            <person name="Shea T."/>
            <person name="Shenoy N."/>
            <person name="Sisk P."/>
            <person name="Stolte C."/>
            <person name="Sykes S."/>
            <person name="White J."/>
            <person name="Yandava C."/>
            <person name="Haas B."/>
            <person name="Henn M.R."/>
            <person name="Nusbaum C."/>
            <person name="Birren B."/>
        </authorList>
    </citation>
    <scope>NUCLEOTIDE SEQUENCE [LARGE SCALE GENOMIC DNA]</scope>
</reference>
<dbReference type="OMA" id="CASTNDD"/>
<accession>A0A1S0TNP0</accession>
<feature type="region of interest" description="Disordered" evidence="1">
    <location>
        <begin position="84"/>
        <end position="127"/>
    </location>
</feature>
<dbReference type="GeneID" id="9949390"/>